<dbReference type="InterPro" id="IPR011050">
    <property type="entry name" value="Pectin_lyase_fold/virulence"/>
</dbReference>
<dbReference type="InterPro" id="IPR052052">
    <property type="entry name" value="Polysaccharide_Lyase_9"/>
</dbReference>
<dbReference type="SMART" id="SM00710">
    <property type="entry name" value="PbH1"/>
    <property type="match status" value="6"/>
</dbReference>
<evidence type="ECO:0000259" key="11">
    <source>
        <dbReference type="Pfam" id="PF04542"/>
    </source>
</evidence>
<feature type="region of interest" description="Disordered" evidence="9">
    <location>
        <begin position="318"/>
        <end position="339"/>
    </location>
</feature>
<keyword evidence="7" id="KW-0456">Lyase</keyword>
<dbReference type="Proteomes" id="UP000510844">
    <property type="component" value="Chromosome"/>
</dbReference>
<evidence type="ECO:0000256" key="4">
    <source>
        <dbReference type="ARBA" id="ARBA00022723"/>
    </source>
</evidence>
<evidence type="ECO:0000256" key="5">
    <source>
        <dbReference type="ARBA" id="ARBA00022729"/>
    </source>
</evidence>
<evidence type="ECO:0000256" key="3">
    <source>
        <dbReference type="ARBA" id="ARBA00022525"/>
    </source>
</evidence>
<keyword evidence="6" id="KW-0106">Calcium</keyword>
<dbReference type="Gene3D" id="2.160.20.10">
    <property type="entry name" value="Single-stranded right-handed beta-helix, Pectin lyase-like"/>
    <property type="match status" value="1"/>
</dbReference>
<dbReference type="GO" id="GO:0016837">
    <property type="term" value="F:carbon-oxygen lyase activity, acting on polysaccharides"/>
    <property type="evidence" value="ECO:0007669"/>
    <property type="project" value="TreeGrafter"/>
</dbReference>
<dbReference type="GO" id="GO:0006352">
    <property type="term" value="P:DNA-templated transcription initiation"/>
    <property type="evidence" value="ECO:0007669"/>
    <property type="project" value="InterPro"/>
</dbReference>
<dbReference type="PANTHER" id="PTHR40088:SF1">
    <property type="entry name" value="PECTATE LYASE PEL9"/>
    <property type="match status" value="1"/>
</dbReference>
<evidence type="ECO:0000256" key="8">
    <source>
        <dbReference type="ARBA" id="ARBA00038263"/>
    </source>
</evidence>
<dbReference type="InterPro" id="IPR014284">
    <property type="entry name" value="RNA_pol_sigma-70_dom"/>
</dbReference>
<keyword evidence="3" id="KW-0964">Secreted</keyword>
<dbReference type="AlphaFoldDB" id="A0A7L6B3H3"/>
<evidence type="ECO:0000313" key="14">
    <source>
        <dbReference type="Proteomes" id="UP000510844"/>
    </source>
</evidence>
<proteinExistence type="inferred from homology"/>
<dbReference type="SUPFAM" id="SSF51126">
    <property type="entry name" value="Pectin lyase-like"/>
    <property type="match status" value="1"/>
</dbReference>
<evidence type="ECO:0000256" key="6">
    <source>
        <dbReference type="ARBA" id="ARBA00022837"/>
    </source>
</evidence>
<keyword evidence="10" id="KW-1133">Transmembrane helix</keyword>
<organism evidence="13 14">
    <name type="scientific">Micromonospora robiginosa</name>
    <dbReference type="NCBI Taxonomy" id="2749844"/>
    <lineage>
        <taxon>Bacteria</taxon>
        <taxon>Bacillati</taxon>
        <taxon>Actinomycetota</taxon>
        <taxon>Actinomycetes</taxon>
        <taxon>Micromonosporales</taxon>
        <taxon>Micromonosporaceae</taxon>
        <taxon>Micromonospora</taxon>
    </lineage>
</organism>
<dbReference type="PANTHER" id="PTHR40088">
    <property type="entry name" value="PECTATE LYASE (EUROFUNG)"/>
    <property type="match status" value="1"/>
</dbReference>
<gene>
    <name evidence="13" type="ORF">H1D33_25145</name>
</gene>
<feature type="transmembrane region" description="Helical" evidence="10">
    <location>
        <begin position="277"/>
        <end position="297"/>
    </location>
</feature>
<dbReference type="NCBIfam" id="TIGR02937">
    <property type="entry name" value="sigma70-ECF"/>
    <property type="match status" value="1"/>
</dbReference>
<dbReference type="InterPro" id="IPR053868">
    <property type="entry name" value="Pel9A-like_beta_helix"/>
</dbReference>
<dbReference type="InterPro" id="IPR013325">
    <property type="entry name" value="RNA_pol_sigma_r2"/>
</dbReference>
<dbReference type="InterPro" id="IPR007627">
    <property type="entry name" value="RNA_pol_sigma70_r2"/>
</dbReference>
<keyword evidence="14" id="KW-1185">Reference proteome</keyword>
<keyword evidence="10" id="KW-0812">Transmembrane</keyword>
<evidence type="ECO:0000256" key="9">
    <source>
        <dbReference type="SAM" id="MobiDB-lite"/>
    </source>
</evidence>
<dbReference type="SUPFAM" id="SSF88946">
    <property type="entry name" value="Sigma2 domain of RNA polymerase sigma factors"/>
    <property type="match status" value="1"/>
</dbReference>
<dbReference type="Gene3D" id="1.10.1740.10">
    <property type="match status" value="1"/>
</dbReference>
<dbReference type="Pfam" id="PF22842">
    <property type="entry name" value="Pel9A-like_beta_helix"/>
    <property type="match status" value="1"/>
</dbReference>
<feature type="transmembrane region" description="Helical" evidence="10">
    <location>
        <begin position="236"/>
        <end position="257"/>
    </location>
</feature>
<feature type="region of interest" description="Disordered" evidence="9">
    <location>
        <begin position="634"/>
        <end position="704"/>
    </location>
</feature>
<protein>
    <submittedName>
        <fullName evidence="13">Sigma-70 family RNA polymerase sigma factor</fullName>
    </submittedName>
</protein>
<dbReference type="RefSeq" id="WP_246411635.1">
    <property type="nucleotide sequence ID" value="NZ_CP059322.2"/>
</dbReference>
<keyword evidence="5" id="KW-0732">Signal</keyword>
<dbReference type="Pfam" id="PF04542">
    <property type="entry name" value="Sigma70_r2"/>
    <property type="match status" value="1"/>
</dbReference>
<accession>A0A7L6B3H3</accession>
<dbReference type="InterPro" id="IPR006626">
    <property type="entry name" value="PbH1"/>
</dbReference>
<keyword evidence="4" id="KW-0479">Metal-binding</keyword>
<evidence type="ECO:0000313" key="13">
    <source>
        <dbReference type="EMBL" id="QLQ36538.2"/>
    </source>
</evidence>
<evidence type="ECO:0000256" key="7">
    <source>
        <dbReference type="ARBA" id="ARBA00023239"/>
    </source>
</evidence>
<name>A0A7L6B3H3_9ACTN</name>
<feature type="compositionally biased region" description="Basic and acidic residues" evidence="9">
    <location>
        <begin position="657"/>
        <end position="667"/>
    </location>
</feature>
<dbReference type="EMBL" id="CP059322">
    <property type="protein sequence ID" value="QLQ36538.2"/>
    <property type="molecule type" value="Genomic_DNA"/>
</dbReference>
<sequence>MEGLVRAARAGDREALAELATRTLPSVYRLVRGVLGDRADVDDVAQECMIRMIRGLPELRDPDRFRPWLATIVHRQVSDHLRQQPPFAVTPLTEPDEFPDAGGDVAGRTVVEAALSGQRREVAEASRWLTPDDRRLLAAWWQEALGDLSRADLAGMLGVREPHLAVRLQRMRNRLDTARTIEAALGQRPGCPELAALRRTWTGERSPVWRKRFGRHVRDCARCGAHRAELLAPERLLHGLVVVAVPAALVAAVRAAVEAGAASPAHGPARRLTSGQLAVSGAAAAALALGAVIYAVYLTPDPGPAPAVAAPIASSPTPAPPLRASGSPTPTGSPAARPTSVTGVTVADIFVAPDGDDAADGSRERPFATVNRAVEVVRPGQTIALRGGVHRLSRPVEIDTDGAPDRRIVLSGYRGERAVVDASAVGDGKQAVTQRTAFWTVQDLEVRGSRSHAWTCNACRFTTFRRLSVHDNYRSGLTLRDPGTSGNQVLDSDFYRNYDPRERGSAGIGLGVKFGDGDGNVVRGNRAFHNADDGFDFGAFRSPITVESNWSYGNGQNRWNAAGWDSNGFGFSLGGGETTPSAAHRVRDNAAWDNRGDGFGAEGNTGAMSLVGNTAYHNGGDGFDLSGARGSARGNLSVGNRQRPALIGPDVTADDNSWDRGEWRESSLRSVDPTVAQGRRAADGSLPRTSYLDTGKGVGADLGD</sequence>
<dbReference type="GO" id="GO:0003700">
    <property type="term" value="F:DNA-binding transcription factor activity"/>
    <property type="evidence" value="ECO:0007669"/>
    <property type="project" value="InterPro"/>
</dbReference>
<feature type="domain" description="RNA polymerase sigma-70 region 2" evidence="11">
    <location>
        <begin position="20"/>
        <end position="84"/>
    </location>
</feature>
<reference evidence="13 14" key="2">
    <citation type="journal article" date="2021" name="Mar. Drugs">
        <title>A New Micromonospora Strain with Antibiotic Activity Isolated from the Microbiome of a Mid-Atlantic Deep-Sea Sponge.</title>
        <authorList>
            <person name="Back C.R."/>
            <person name="Stennett H.L."/>
            <person name="Williams S.E."/>
            <person name="Wang L."/>
            <person name="Ojeda Gomez J."/>
            <person name="Abdulle O.M."/>
            <person name="Duffy T."/>
            <person name="Neal C."/>
            <person name="Mantell J."/>
            <person name="Jepson M.A."/>
            <person name="Hendry K.R."/>
            <person name="Powell D."/>
            <person name="Stach J.E.M."/>
            <person name="Essex-Lopresti A.E."/>
            <person name="Willis C.L."/>
            <person name="Curnow P."/>
            <person name="Race P.R."/>
        </authorList>
    </citation>
    <scope>NUCLEOTIDE SEQUENCE [LARGE SCALE GENOMIC DNA]</scope>
    <source>
        <strain evidence="13 14">28ISP2-46</strain>
    </source>
</reference>
<evidence type="ECO:0000256" key="1">
    <source>
        <dbReference type="ARBA" id="ARBA00001913"/>
    </source>
</evidence>
<comment type="cofactor">
    <cofactor evidence="1">
        <name>Ca(2+)</name>
        <dbReference type="ChEBI" id="CHEBI:29108"/>
    </cofactor>
</comment>
<comment type="subcellular location">
    <subcellularLocation>
        <location evidence="2">Secreted</location>
    </subcellularLocation>
</comment>
<evidence type="ECO:0000256" key="10">
    <source>
        <dbReference type="SAM" id="Phobius"/>
    </source>
</evidence>
<evidence type="ECO:0000259" key="12">
    <source>
        <dbReference type="Pfam" id="PF22842"/>
    </source>
</evidence>
<comment type="similarity">
    <text evidence="8">Belongs to the polysaccharide lyase 9 family.</text>
</comment>
<dbReference type="InterPro" id="IPR012334">
    <property type="entry name" value="Pectin_lyas_fold"/>
</dbReference>
<keyword evidence="10" id="KW-0472">Membrane</keyword>
<dbReference type="GO" id="GO:0005576">
    <property type="term" value="C:extracellular region"/>
    <property type="evidence" value="ECO:0007669"/>
    <property type="project" value="UniProtKB-SubCell"/>
</dbReference>
<feature type="domain" description="Pel9A-like right handed beta-helix region" evidence="12">
    <location>
        <begin position="463"/>
        <end position="624"/>
    </location>
</feature>
<reference evidence="14" key="1">
    <citation type="submission" date="2020-07" db="EMBL/GenBank/DDBJ databases">
        <title>A new Micromonospora strain with potent antibiotic activity isolated from the microbiome of a mid-Atlantic deep-sea sponge.</title>
        <authorList>
            <person name="Back C.R."/>
            <person name="Stennett H.L."/>
            <person name="Williams S.E."/>
            <person name="Wang L."/>
            <person name="Ojeda Gomez J."/>
            <person name="Abdulle O.M."/>
            <person name="Duffy T."/>
            <person name="Hendry K.R."/>
            <person name="Powell D."/>
            <person name="Stach J.E."/>
            <person name="Essex-Lopresti A.E."/>
            <person name="Willis C.L."/>
            <person name="Curnow P."/>
            <person name="Race P.R."/>
        </authorList>
    </citation>
    <scope>NUCLEOTIDE SEQUENCE [LARGE SCALE GENOMIC DNA]</scope>
    <source>
        <strain evidence="14">28ISP2-46</strain>
    </source>
</reference>
<evidence type="ECO:0000256" key="2">
    <source>
        <dbReference type="ARBA" id="ARBA00004613"/>
    </source>
</evidence>
<dbReference type="GO" id="GO:0046872">
    <property type="term" value="F:metal ion binding"/>
    <property type="evidence" value="ECO:0007669"/>
    <property type="project" value="UniProtKB-KW"/>
</dbReference>
<dbReference type="KEGG" id="mfeu:H1D33_25145"/>